<evidence type="ECO:0000313" key="3">
    <source>
        <dbReference type="EMBL" id="WLS44559.1"/>
    </source>
</evidence>
<dbReference type="Proteomes" id="UP001235874">
    <property type="component" value="Chromosome"/>
</dbReference>
<evidence type="ECO:0000313" key="4">
    <source>
        <dbReference type="Proteomes" id="UP001235874"/>
    </source>
</evidence>
<dbReference type="InterPro" id="IPR043803">
    <property type="entry name" value="DUF5872"/>
</dbReference>
<dbReference type="RefSeq" id="WP_306271795.1">
    <property type="nucleotide sequence ID" value="NZ_CP130472.1"/>
</dbReference>
<keyword evidence="4" id="KW-1185">Reference proteome</keyword>
<gene>
    <name evidence="3" type="ORF">Q3V37_24705</name>
</gene>
<proteinExistence type="predicted"/>
<dbReference type="KEGG" id="mprn:Q3V37_24705"/>
<evidence type="ECO:0000259" key="2">
    <source>
        <dbReference type="Pfam" id="PF19197"/>
    </source>
</evidence>
<evidence type="ECO:0000256" key="1">
    <source>
        <dbReference type="SAM" id="MobiDB-lite"/>
    </source>
</evidence>
<feature type="compositionally biased region" description="Basic and acidic residues" evidence="1">
    <location>
        <begin position="89"/>
        <end position="111"/>
    </location>
</feature>
<dbReference type="EMBL" id="CP130472">
    <property type="protein sequence ID" value="WLS44559.1"/>
    <property type="molecule type" value="Genomic_DNA"/>
</dbReference>
<accession>A0AAJ6HV67</accession>
<dbReference type="Pfam" id="PF19197">
    <property type="entry name" value="DUF5872"/>
    <property type="match status" value="1"/>
</dbReference>
<reference evidence="3 4" key="1">
    <citation type="submission" date="2023-07" db="EMBL/GenBank/DDBJ databases">
        <title>Micromonospora profundi TRM 95458 converts glycerol to a new osmotic compound.</title>
        <authorList>
            <person name="Lu D."/>
        </authorList>
    </citation>
    <scope>NUCLEOTIDE SEQUENCE [LARGE SCALE GENOMIC DNA]</scope>
    <source>
        <strain evidence="3 4">TRM95458</strain>
    </source>
</reference>
<dbReference type="AlphaFoldDB" id="A0AAJ6HV67"/>
<organism evidence="3 4">
    <name type="scientific">Micromonospora profundi</name>
    <dbReference type="NCBI Taxonomy" id="1420889"/>
    <lineage>
        <taxon>Bacteria</taxon>
        <taxon>Bacillati</taxon>
        <taxon>Actinomycetota</taxon>
        <taxon>Actinomycetes</taxon>
        <taxon>Micromonosporales</taxon>
        <taxon>Micromonosporaceae</taxon>
        <taxon>Micromonospora</taxon>
    </lineage>
</organism>
<feature type="domain" description="DUF5872" evidence="2">
    <location>
        <begin position="7"/>
        <end position="69"/>
    </location>
</feature>
<sequence>MARYTKPELREQIKEEIKASDKGGRKGQWSARKSQLLTQEYKRRGGGFLGEKDERQKSLQRWGNENWQTKEGDTRARRGGTTSRYLPKRAWDELSDSQKRATDTKKREASRSGRQYVANTGPAKRARKDATSPAKQARRDVTGPAKRARRDSAGPAKQPRKAARTGGRMSEMPVAEAAMLVRGLDTRQLRAALRTERDGKGRKTLIQRLEAELGRR</sequence>
<name>A0AAJ6HV67_9ACTN</name>
<feature type="region of interest" description="Disordered" evidence="1">
    <location>
        <begin position="16"/>
        <end position="172"/>
    </location>
</feature>
<protein>
    <submittedName>
        <fullName evidence="3">DUF5872 domain-containing protein</fullName>
    </submittedName>
</protein>